<protein>
    <submittedName>
        <fullName evidence="4">Photosystem I assembly protein Ycf3</fullName>
    </submittedName>
</protein>
<keyword evidence="1" id="KW-0677">Repeat</keyword>
<dbReference type="PROSITE" id="PS51257">
    <property type="entry name" value="PROKAR_LIPOPROTEIN"/>
    <property type="match status" value="1"/>
</dbReference>
<dbReference type="PANTHER" id="PTHR12558">
    <property type="entry name" value="CELL DIVISION CYCLE 16,23,27"/>
    <property type="match status" value="1"/>
</dbReference>
<dbReference type="EMBL" id="CP036425">
    <property type="protein sequence ID" value="QDU34599.1"/>
    <property type="molecule type" value="Genomic_DNA"/>
</dbReference>
<feature type="repeat" description="TPR" evidence="3">
    <location>
        <begin position="80"/>
        <end position="113"/>
    </location>
</feature>
<evidence type="ECO:0000313" key="4">
    <source>
        <dbReference type="EMBL" id="QDU34599.1"/>
    </source>
</evidence>
<dbReference type="PROSITE" id="PS50293">
    <property type="entry name" value="TPR_REGION"/>
    <property type="match status" value="1"/>
</dbReference>
<evidence type="ECO:0000313" key="5">
    <source>
        <dbReference type="Proteomes" id="UP000317369"/>
    </source>
</evidence>
<dbReference type="Proteomes" id="UP000317369">
    <property type="component" value="Chromosome"/>
</dbReference>
<proteinExistence type="predicted"/>
<accession>A0A517YWL0</accession>
<dbReference type="RefSeq" id="WP_145078664.1">
    <property type="nucleotide sequence ID" value="NZ_CP036425.1"/>
</dbReference>
<keyword evidence="5" id="KW-1185">Reference proteome</keyword>
<dbReference type="InterPro" id="IPR019734">
    <property type="entry name" value="TPR_rpt"/>
</dbReference>
<keyword evidence="2 3" id="KW-0802">TPR repeat</keyword>
<dbReference type="KEGG" id="pcor:KS4_26700"/>
<dbReference type="AlphaFoldDB" id="A0A517YWL0"/>
<dbReference type="InterPro" id="IPR013105">
    <property type="entry name" value="TPR_2"/>
</dbReference>
<feature type="repeat" description="TPR" evidence="3">
    <location>
        <begin position="182"/>
        <end position="215"/>
    </location>
</feature>
<dbReference type="PROSITE" id="PS50005">
    <property type="entry name" value="TPR"/>
    <property type="match status" value="4"/>
</dbReference>
<dbReference type="OrthoDB" id="275470at2"/>
<dbReference type="Pfam" id="PF13181">
    <property type="entry name" value="TPR_8"/>
    <property type="match status" value="1"/>
</dbReference>
<organism evidence="4 5">
    <name type="scientific">Poriferisphaera corsica</name>
    <dbReference type="NCBI Taxonomy" id="2528020"/>
    <lineage>
        <taxon>Bacteria</taxon>
        <taxon>Pseudomonadati</taxon>
        <taxon>Planctomycetota</taxon>
        <taxon>Phycisphaerae</taxon>
        <taxon>Phycisphaerales</taxon>
        <taxon>Phycisphaeraceae</taxon>
        <taxon>Poriferisphaera</taxon>
    </lineage>
</organism>
<dbReference type="PANTHER" id="PTHR12558:SF13">
    <property type="entry name" value="CELL DIVISION CYCLE PROTEIN 27 HOMOLOG"/>
    <property type="match status" value="1"/>
</dbReference>
<reference evidence="4 5" key="1">
    <citation type="submission" date="2019-02" db="EMBL/GenBank/DDBJ databases">
        <title>Deep-cultivation of Planctomycetes and their phenomic and genomic characterization uncovers novel biology.</title>
        <authorList>
            <person name="Wiegand S."/>
            <person name="Jogler M."/>
            <person name="Boedeker C."/>
            <person name="Pinto D."/>
            <person name="Vollmers J."/>
            <person name="Rivas-Marin E."/>
            <person name="Kohn T."/>
            <person name="Peeters S.H."/>
            <person name="Heuer A."/>
            <person name="Rast P."/>
            <person name="Oberbeckmann S."/>
            <person name="Bunk B."/>
            <person name="Jeske O."/>
            <person name="Meyerdierks A."/>
            <person name="Storesund J.E."/>
            <person name="Kallscheuer N."/>
            <person name="Luecker S."/>
            <person name="Lage O.M."/>
            <person name="Pohl T."/>
            <person name="Merkel B.J."/>
            <person name="Hornburger P."/>
            <person name="Mueller R.-W."/>
            <person name="Bruemmer F."/>
            <person name="Labrenz M."/>
            <person name="Spormann A.M."/>
            <person name="Op den Camp H."/>
            <person name="Overmann J."/>
            <person name="Amann R."/>
            <person name="Jetten M.S.M."/>
            <person name="Mascher T."/>
            <person name="Medema M.H."/>
            <person name="Devos D.P."/>
            <person name="Kaster A.-K."/>
            <person name="Ovreas L."/>
            <person name="Rohde M."/>
            <person name="Galperin M.Y."/>
            <person name="Jogler C."/>
        </authorList>
    </citation>
    <scope>NUCLEOTIDE SEQUENCE [LARGE SCALE GENOMIC DNA]</scope>
    <source>
        <strain evidence="4 5">KS4</strain>
    </source>
</reference>
<dbReference type="Pfam" id="PF07719">
    <property type="entry name" value="TPR_2"/>
    <property type="match status" value="1"/>
</dbReference>
<dbReference type="SUPFAM" id="SSF48452">
    <property type="entry name" value="TPR-like"/>
    <property type="match status" value="2"/>
</dbReference>
<dbReference type="SMART" id="SM00028">
    <property type="entry name" value="TPR"/>
    <property type="match status" value="6"/>
</dbReference>
<name>A0A517YWL0_9BACT</name>
<dbReference type="Pfam" id="PF13432">
    <property type="entry name" value="TPR_16"/>
    <property type="match status" value="1"/>
</dbReference>
<evidence type="ECO:0000256" key="3">
    <source>
        <dbReference type="PROSITE-ProRule" id="PRU00339"/>
    </source>
</evidence>
<feature type="repeat" description="TPR" evidence="3">
    <location>
        <begin position="114"/>
        <end position="147"/>
    </location>
</feature>
<evidence type="ECO:0000256" key="2">
    <source>
        <dbReference type="ARBA" id="ARBA00022803"/>
    </source>
</evidence>
<dbReference type="Gene3D" id="1.25.40.10">
    <property type="entry name" value="Tetratricopeptide repeat domain"/>
    <property type="match status" value="3"/>
</dbReference>
<feature type="repeat" description="TPR" evidence="3">
    <location>
        <begin position="249"/>
        <end position="282"/>
    </location>
</feature>
<evidence type="ECO:0000256" key="1">
    <source>
        <dbReference type="ARBA" id="ARBA00022737"/>
    </source>
</evidence>
<sequence length="338" mass="38534">MNRSTVFWKRGVLVCALCGVVIVMGMSVGCVASQEEREEARLLASAERRADEAEQYMAMGYIDTALAEFGMALEENPDLIEAHMGMGDVYREIGNYELAKRAYTRATKVDPNHFDAQYSLAVMHHLLSEFGEAVKVYLRALAIEPSSFVANRDIAGAYMQMEQPEIALRYAKRATELDTEHQEAWTNLASIYAMMKEYRKAIDCYREAAELGDLNERVLLGLGDAHIHLGNYKRAITVLETYTLREQSSTAHERMGYAYFKSKRFVKALGHYRKALVIDENDTAAMNGIGACLMTRYIQEGRENKLWRDEAAEMWRKSLKIRPVQPHIADLLSRYNRM</sequence>
<dbReference type="InterPro" id="IPR011990">
    <property type="entry name" value="TPR-like_helical_dom_sf"/>
</dbReference>
<gene>
    <name evidence="4" type="ORF">KS4_26700</name>
</gene>
<dbReference type="Pfam" id="PF00515">
    <property type="entry name" value="TPR_1"/>
    <property type="match status" value="1"/>
</dbReference>